<evidence type="ECO:0000256" key="4">
    <source>
        <dbReference type="ARBA" id="ARBA00014053"/>
    </source>
</evidence>
<evidence type="ECO:0000256" key="1">
    <source>
        <dbReference type="ARBA" id="ARBA00004114"/>
    </source>
</evidence>
<proteinExistence type="predicted"/>
<protein>
    <recommendedName>
        <fullName evidence="4">Centrosomal protein of 44 kDa</fullName>
    </recommendedName>
</protein>
<comment type="function">
    <text evidence="8">Centriole-enriched microtubule-binding protein involved in centriole biogenesis. In collaboration with CEP295 and POC1B, is required for the centriole-to-centrosome conversion by ensuring the formation of bona fide centriole wall. Functions as a linker component that maintains centrosome cohesion. Associates with CROCC and regulates its stability and localization to the centrosome.</text>
</comment>
<dbReference type="InParanoid" id="A0A7N4NKQ4"/>
<dbReference type="PANTHER" id="PTHR31477:SF1">
    <property type="entry name" value="CENTROSOMAL PROTEIN OF 44 KDA"/>
    <property type="match status" value="1"/>
</dbReference>
<dbReference type="GO" id="GO:0000922">
    <property type="term" value="C:spindle pole"/>
    <property type="evidence" value="ECO:0007669"/>
    <property type="project" value="UniProtKB-SubCell"/>
</dbReference>
<sequence length="492" mass="57074">MATGDLKRSLRNLEQGIRLLGYPREVDYSGLVKGDPAAFLPIISHSLTSYSTYVAEFLVISNTELTAKNDYRFIDSVYKLLRDKFHYKPILTKKQFFQYGFVEWKIQIVCDILNLVMKKHKELCNLDKTIAQKKKIRPIKSEAFINFEKTLVEPVVPDFTFRGFPSEQKKPIVERHPNSENFSHILFSETEGNENFVEPGRDIIEITCESQDTELNAKIEDLRRMLAECQEKLKKQILIEDKLRYLEEQLKGKVIMQELDSDINSEIAEIRNILAECQEKLKKQSLIEDKLRYLEEKLKGKVIIDEMVWNNLLSRVTLLETEMLLHFKKYDIPSDSVDMKEDHKYSRNRDLSSPGIEYPYHLGGFTHNNLLLEGGKNDLAAEKEPDRKRREEMPESLHQQLSGYNLLLSADSSPQPSTINYFGLTDTSKETTMEKIERIKKIRLPPEFEAKEIAGRKKGNRRACGTAAKEVAIMEKEGKMSVVRRSPEPEWC</sequence>
<dbReference type="GO" id="GO:0005814">
    <property type="term" value="C:centriole"/>
    <property type="evidence" value="ECO:0007669"/>
    <property type="project" value="UniProtKB-SubCell"/>
</dbReference>
<dbReference type="GeneID" id="100932552"/>
<dbReference type="Ensembl" id="ENSSHAT00000043154.1">
    <property type="protein sequence ID" value="ENSSHAP00000024630.1"/>
    <property type="gene ID" value="ENSSHAG00000010919.2"/>
</dbReference>
<reference evidence="12" key="2">
    <citation type="submission" date="2025-08" db="UniProtKB">
        <authorList>
            <consortium name="Ensembl"/>
        </authorList>
    </citation>
    <scope>IDENTIFICATION</scope>
</reference>
<gene>
    <name evidence="12" type="primary">CEP44</name>
</gene>
<reference evidence="12 13" key="1">
    <citation type="journal article" date="2011" name="Proc. Natl. Acad. Sci. U.S.A.">
        <title>Genetic diversity and population structure of the endangered marsupial Sarcophilus harrisii (Tasmanian devil).</title>
        <authorList>
            <person name="Miller W."/>
            <person name="Hayes V.M."/>
            <person name="Ratan A."/>
            <person name="Petersen D.C."/>
            <person name="Wittekindt N.E."/>
            <person name="Miller J."/>
            <person name="Walenz B."/>
            <person name="Knight J."/>
            <person name="Qi J."/>
            <person name="Zhao F."/>
            <person name="Wang Q."/>
            <person name="Bedoya-Reina O.C."/>
            <person name="Katiyar N."/>
            <person name="Tomsho L.P."/>
            <person name="Kasson L.M."/>
            <person name="Hardie R.A."/>
            <person name="Woodbridge P."/>
            <person name="Tindall E.A."/>
            <person name="Bertelsen M.F."/>
            <person name="Dixon D."/>
            <person name="Pyecroft S."/>
            <person name="Helgen K.M."/>
            <person name="Lesk A.M."/>
            <person name="Pringle T.H."/>
            <person name="Patterson N."/>
            <person name="Zhang Y."/>
            <person name="Kreiss A."/>
            <person name="Woods G.M."/>
            <person name="Jones M.E."/>
            <person name="Schuster S.C."/>
        </authorList>
    </citation>
    <scope>NUCLEOTIDE SEQUENCE [LARGE SCALE GENOMIC DNA]</scope>
</reference>
<evidence type="ECO:0000313" key="13">
    <source>
        <dbReference type="Proteomes" id="UP000007648"/>
    </source>
</evidence>
<evidence type="ECO:0000256" key="10">
    <source>
        <dbReference type="SAM" id="Coils"/>
    </source>
</evidence>
<comment type="subcellular location">
    <subcellularLocation>
        <location evidence="1">Cytoplasm</location>
        <location evidence="1">Cytoskeleton</location>
        <location evidence="1">Microtubule organizing center</location>
        <location evidence="1">Centrosome</location>
        <location evidence="1">Centriole</location>
    </subcellularLocation>
    <subcellularLocation>
        <location evidence="3">Cytoplasm</location>
        <location evidence="3">Cytoskeleton</location>
        <location evidence="3">Spindle pole</location>
    </subcellularLocation>
    <subcellularLocation>
        <location evidence="2">Midbody</location>
    </subcellularLocation>
</comment>
<evidence type="ECO:0000256" key="5">
    <source>
        <dbReference type="ARBA" id="ARBA00022490"/>
    </source>
</evidence>
<evidence type="ECO:0000256" key="7">
    <source>
        <dbReference type="ARBA" id="ARBA00023212"/>
    </source>
</evidence>
<dbReference type="AlphaFoldDB" id="A0A7N4NKQ4"/>
<dbReference type="Proteomes" id="UP000007648">
    <property type="component" value="Unassembled WGS sequence"/>
</dbReference>
<dbReference type="PANTHER" id="PTHR31477">
    <property type="entry name" value="CENTROSOMAL PROTEIN OF 44 KDA"/>
    <property type="match status" value="1"/>
</dbReference>
<dbReference type="Pfam" id="PF15007">
    <property type="entry name" value="CEP44"/>
    <property type="match status" value="1"/>
</dbReference>
<dbReference type="GO" id="GO:0030496">
    <property type="term" value="C:midbody"/>
    <property type="evidence" value="ECO:0007669"/>
    <property type="project" value="UniProtKB-SubCell"/>
</dbReference>
<reference evidence="12" key="3">
    <citation type="submission" date="2025-09" db="UniProtKB">
        <authorList>
            <consortium name="Ensembl"/>
        </authorList>
    </citation>
    <scope>IDENTIFICATION</scope>
</reference>
<comment type="subunit">
    <text evidence="9">Interacts with CROCC. Interacts with POC1B; the interaction is direct and recruits POC1B to centriolar microtubules. Binds to centriolar microtubules.</text>
</comment>
<evidence type="ECO:0000256" key="8">
    <source>
        <dbReference type="ARBA" id="ARBA00046235"/>
    </source>
</evidence>
<accession>A0A7N4NKQ4</accession>
<keyword evidence="6 10" id="KW-0175">Coiled coil</keyword>
<evidence type="ECO:0000256" key="9">
    <source>
        <dbReference type="ARBA" id="ARBA00046550"/>
    </source>
</evidence>
<dbReference type="GO" id="GO:0010457">
    <property type="term" value="P:centriole-centriole cohesion"/>
    <property type="evidence" value="ECO:0007669"/>
    <property type="project" value="TreeGrafter"/>
</dbReference>
<dbReference type="RefSeq" id="XP_031797689.1">
    <property type="nucleotide sequence ID" value="XM_031941829.1"/>
</dbReference>
<keyword evidence="5" id="KW-0963">Cytoplasm</keyword>
<keyword evidence="7" id="KW-0206">Cytoskeleton</keyword>
<feature type="coiled-coil region" evidence="10">
    <location>
        <begin position="212"/>
        <end position="276"/>
    </location>
</feature>
<feature type="domain" description="Centrosomal CEP44" evidence="11">
    <location>
        <begin position="5"/>
        <end position="128"/>
    </location>
</feature>
<dbReference type="GO" id="GO:0005813">
    <property type="term" value="C:centrosome"/>
    <property type="evidence" value="ECO:0007669"/>
    <property type="project" value="TreeGrafter"/>
</dbReference>
<evidence type="ECO:0000256" key="6">
    <source>
        <dbReference type="ARBA" id="ARBA00023054"/>
    </source>
</evidence>
<dbReference type="GO" id="GO:0007099">
    <property type="term" value="P:centriole replication"/>
    <property type="evidence" value="ECO:0007669"/>
    <property type="project" value="TreeGrafter"/>
</dbReference>
<name>A0A7N4NKQ4_SARHA</name>
<dbReference type="CTD" id="80817"/>
<evidence type="ECO:0000256" key="3">
    <source>
        <dbReference type="ARBA" id="ARBA00004647"/>
    </source>
</evidence>
<organism evidence="12 13">
    <name type="scientific">Sarcophilus harrisii</name>
    <name type="common">Tasmanian devil</name>
    <name type="synonym">Sarcophilus laniarius</name>
    <dbReference type="NCBI Taxonomy" id="9305"/>
    <lineage>
        <taxon>Eukaryota</taxon>
        <taxon>Metazoa</taxon>
        <taxon>Chordata</taxon>
        <taxon>Craniata</taxon>
        <taxon>Vertebrata</taxon>
        <taxon>Euteleostomi</taxon>
        <taxon>Mammalia</taxon>
        <taxon>Metatheria</taxon>
        <taxon>Dasyuromorphia</taxon>
        <taxon>Dasyuridae</taxon>
        <taxon>Sarcophilus</taxon>
    </lineage>
</organism>
<evidence type="ECO:0000256" key="2">
    <source>
        <dbReference type="ARBA" id="ARBA00004214"/>
    </source>
</evidence>
<keyword evidence="13" id="KW-1185">Reference proteome</keyword>
<evidence type="ECO:0000259" key="11">
    <source>
        <dbReference type="Pfam" id="PF15007"/>
    </source>
</evidence>
<dbReference type="InterPro" id="IPR033603">
    <property type="entry name" value="CEP44"/>
</dbReference>
<evidence type="ECO:0000313" key="12">
    <source>
        <dbReference type="Ensembl" id="ENSSHAP00000024630.1"/>
    </source>
</evidence>
<dbReference type="InterPro" id="IPR029157">
    <property type="entry name" value="CEP44_CC"/>
</dbReference>
<dbReference type="GeneTree" id="ENSGT00390000009873"/>
<dbReference type="FunCoup" id="A0A7N4NKQ4">
    <property type="interactions" value="1250"/>
</dbReference>